<organism evidence="1 2">
    <name type="scientific">Arundinibacter roseus</name>
    <dbReference type="NCBI Taxonomy" id="2070510"/>
    <lineage>
        <taxon>Bacteria</taxon>
        <taxon>Pseudomonadati</taxon>
        <taxon>Bacteroidota</taxon>
        <taxon>Cytophagia</taxon>
        <taxon>Cytophagales</taxon>
        <taxon>Spirosomataceae</taxon>
        <taxon>Arundinibacter</taxon>
    </lineage>
</organism>
<dbReference type="AlphaFoldDB" id="A0A4R4KD92"/>
<gene>
    <name evidence="1" type="ORF">EZE20_08450</name>
</gene>
<evidence type="ECO:0000313" key="2">
    <source>
        <dbReference type="Proteomes" id="UP000295706"/>
    </source>
</evidence>
<proteinExistence type="predicted"/>
<dbReference type="EMBL" id="SMJU01000005">
    <property type="protein sequence ID" value="TDB65788.1"/>
    <property type="molecule type" value="Genomic_DNA"/>
</dbReference>
<reference evidence="1 2" key="1">
    <citation type="submission" date="2019-02" db="EMBL/GenBank/DDBJ databases">
        <title>Arundinibacter roseus gen. nov., sp. nov., a new member of the family Cytophagaceae.</title>
        <authorList>
            <person name="Szuroczki S."/>
            <person name="Khayer B."/>
            <person name="Sproer C."/>
            <person name="Toumi M."/>
            <person name="Szabo A."/>
            <person name="Felfoldi T."/>
            <person name="Schumann P."/>
            <person name="Toth E."/>
        </authorList>
    </citation>
    <scope>NUCLEOTIDE SEQUENCE [LARGE SCALE GENOMIC DNA]</scope>
    <source>
        <strain evidence="1 2">DMA-k-7a</strain>
    </source>
</reference>
<evidence type="ECO:0000313" key="1">
    <source>
        <dbReference type="EMBL" id="TDB65788.1"/>
    </source>
</evidence>
<protein>
    <submittedName>
        <fullName evidence="1">T9SS C-terminal target domain-containing protein</fullName>
    </submittedName>
</protein>
<name>A0A4R4KD92_9BACT</name>
<comment type="caution">
    <text evidence="1">The sequence shown here is derived from an EMBL/GenBank/DDBJ whole genome shotgun (WGS) entry which is preliminary data.</text>
</comment>
<dbReference type="GO" id="GO:0016788">
    <property type="term" value="F:hydrolase activity, acting on ester bonds"/>
    <property type="evidence" value="ECO:0007669"/>
    <property type="project" value="UniProtKB-ARBA"/>
</dbReference>
<sequence length="671" mass="73713">MVRSTALLFVLVFLVAFRAEARLSVSFPTAHTVIQRSPADSALLSIAGSYSLPYQSIEARLIFLDDARSGLWTALKFSTHEGVFYGSIPAKGGWYRLEIRGILTNSRTDTLSVEPIGVGEVFLVAGHSNAMGLPNLGAKDGGPQVVSFSAVNKVLNAENITVASNEPMPFPSFSRFRADHFVFPSGESAWNWGELGTLLSARLGVPVLFMNAGWAAANSVNWRESAEGNNTRNIYVGKDWPNQQPYANLKNTLIYLHSILGLRAVLWHHGENDATHLKISQEDYFTNIKTLIERSRLDFGCSMAWVIGLCSVSFSTPLPYLPVLNAQTQLIETPEFNTWPGPWTDTIQVPRPAHGHFENVRGGTQGLSEVAHAWNRVLTDSFFDNSNAFQPPFLLHVGLPPGLAAQGQHFRIPVWGSDNMEVPISVDIHLHTQEGDFVAVVGSGTPGNVQVQLPETLPEGGYRLRAVCQEPRLISTVSESFKIEKNISVPNPIRSVELDTTNGEVTLHVLLSSKENVAMLTLERTDDLQTFQPIKTSPQNDHPGTSALYTLTDIAPLSTTAYYRVTLQDTDGNTLFSSGIAYFRGETPAALALFPQPARSGELIYLRLDTAEIEEVTVFDSVGNTIPATLLPGTFQGLWVLHTNTRLGPGVYMLHVLQRSDSRIQRMLIIP</sequence>
<keyword evidence="2" id="KW-1185">Reference proteome</keyword>
<dbReference type="SUPFAM" id="SSF52266">
    <property type="entry name" value="SGNH hydrolase"/>
    <property type="match status" value="1"/>
</dbReference>
<dbReference type="RefSeq" id="WP_132116510.1">
    <property type="nucleotide sequence ID" value="NZ_SMJU01000005.1"/>
</dbReference>
<dbReference type="OrthoDB" id="1488710at2"/>
<dbReference type="Gene3D" id="3.40.50.1110">
    <property type="entry name" value="SGNH hydrolase"/>
    <property type="match status" value="1"/>
</dbReference>
<accession>A0A4R4KD92</accession>
<dbReference type="InterPro" id="IPR036514">
    <property type="entry name" value="SGNH_hydro_sf"/>
</dbReference>
<dbReference type="Proteomes" id="UP000295706">
    <property type="component" value="Unassembled WGS sequence"/>
</dbReference>